<protein>
    <submittedName>
        <fullName evidence="2">Uncharacterized protein</fullName>
    </submittedName>
</protein>
<evidence type="ECO:0000256" key="1">
    <source>
        <dbReference type="SAM" id="MobiDB-lite"/>
    </source>
</evidence>
<feature type="compositionally biased region" description="Polar residues" evidence="1">
    <location>
        <begin position="226"/>
        <end position="242"/>
    </location>
</feature>
<dbReference type="KEGG" id="kpin:30168885"/>
<organism evidence="2">
    <name type="scientific">Kwoniella pini CBS 10737</name>
    <dbReference type="NCBI Taxonomy" id="1296096"/>
    <lineage>
        <taxon>Eukaryota</taxon>
        <taxon>Fungi</taxon>
        <taxon>Dikarya</taxon>
        <taxon>Basidiomycota</taxon>
        <taxon>Agaricomycotina</taxon>
        <taxon>Tremellomycetes</taxon>
        <taxon>Tremellales</taxon>
        <taxon>Cryptococcaceae</taxon>
        <taxon>Kwoniella</taxon>
    </lineage>
</organism>
<feature type="compositionally biased region" description="Polar residues" evidence="1">
    <location>
        <begin position="617"/>
        <end position="627"/>
    </location>
</feature>
<feature type="compositionally biased region" description="Polar residues" evidence="1">
    <location>
        <begin position="505"/>
        <end position="514"/>
    </location>
</feature>
<dbReference type="EMBL" id="CP144519">
    <property type="protein sequence ID" value="WWC66904.1"/>
    <property type="molecule type" value="Genomic_DNA"/>
</dbReference>
<gene>
    <name evidence="2" type="ORF">I206_00516</name>
    <name evidence="3" type="ORF">I206_100811</name>
</gene>
<accession>A0A1B9IC27</accession>
<evidence type="ECO:0000313" key="3">
    <source>
        <dbReference type="EMBL" id="WWC66904.1"/>
    </source>
</evidence>
<dbReference type="STRING" id="1296096.A0A1B9IC27"/>
<dbReference type="AlphaFoldDB" id="A0A1B9IC27"/>
<dbReference type="OrthoDB" id="2576621at2759"/>
<feature type="region of interest" description="Disordered" evidence="1">
    <location>
        <begin position="576"/>
        <end position="599"/>
    </location>
</feature>
<feature type="region of interest" description="Disordered" evidence="1">
    <location>
        <begin position="614"/>
        <end position="638"/>
    </location>
</feature>
<feature type="region of interest" description="Disordered" evidence="1">
    <location>
        <begin position="209"/>
        <end position="323"/>
    </location>
</feature>
<reference evidence="3" key="2">
    <citation type="submission" date="2013-07" db="EMBL/GenBank/DDBJ databases">
        <authorList>
            <consortium name="The Broad Institute Genome Sequencing Platform"/>
            <person name="Cuomo C."/>
            <person name="Litvintseva A."/>
            <person name="Chen Y."/>
            <person name="Heitman J."/>
            <person name="Sun S."/>
            <person name="Springer D."/>
            <person name="Dromer F."/>
            <person name="Young S.K."/>
            <person name="Zeng Q."/>
            <person name="Gargeya S."/>
            <person name="Fitzgerald M."/>
            <person name="Abouelleil A."/>
            <person name="Alvarado L."/>
            <person name="Berlin A.M."/>
            <person name="Chapman S.B."/>
            <person name="Dewar J."/>
            <person name="Goldberg J."/>
            <person name="Griggs A."/>
            <person name="Gujja S."/>
            <person name="Hansen M."/>
            <person name="Howarth C."/>
            <person name="Imamovic A."/>
            <person name="Larimer J."/>
            <person name="McCowan C."/>
            <person name="Murphy C."/>
            <person name="Pearson M."/>
            <person name="Priest M."/>
            <person name="Roberts A."/>
            <person name="Saif S."/>
            <person name="Shea T."/>
            <person name="Sykes S."/>
            <person name="Wortman J."/>
            <person name="Nusbaum C."/>
            <person name="Birren B."/>
        </authorList>
    </citation>
    <scope>NUCLEOTIDE SEQUENCE</scope>
    <source>
        <strain evidence="3">CBS 10737</strain>
    </source>
</reference>
<reference evidence="2" key="3">
    <citation type="submission" date="2016-07" db="EMBL/GenBank/DDBJ databases">
        <title>Evolution of pathogenesis and genome organization in the Tremellales.</title>
        <authorList>
            <person name="Cuomo C."/>
            <person name="Litvintseva A."/>
            <person name="Heitman J."/>
            <person name="Chen Y."/>
            <person name="Sun S."/>
            <person name="Springer D."/>
            <person name="Dromer F."/>
            <person name="Young S."/>
            <person name="Zeng Q."/>
            <person name="Chapman S."/>
            <person name="Gujja S."/>
            <person name="Saif S."/>
            <person name="Birren B."/>
        </authorList>
    </citation>
    <scope>NUCLEOTIDE SEQUENCE</scope>
    <source>
        <strain evidence="2">CBS 10737</strain>
    </source>
</reference>
<evidence type="ECO:0000313" key="2">
    <source>
        <dbReference type="EMBL" id="OCF53215.1"/>
    </source>
</evidence>
<feature type="region of interest" description="Disordered" evidence="1">
    <location>
        <begin position="481"/>
        <end position="527"/>
    </location>
</feature>
<name>A0A1B9IC27_9TREE</name>
<feature type="compositionally biased region" description="Low complexity" evidence="1">
    <location>
        <begin position="584"/>
        <end position="599"/>
    </location>
</feature>
<dbReference type="Proteomes" id="UP000094020">
    <property type="component" value="Chromosome 1"/>
</dbReference>
<feature type="compositionally biased region" description="Polar residues" evidence="1">
    <location>
        <begin position="291"/>
        <end position="314"/>
    </location>
</feature>
<proteinExistence type="predicted"/>
<reference evidence="3" key="4">
    <citation type="submission" date="2024-02" db="EMBL/GenBank/DDBJ databases">
        <title>Comparative genomics of Cryptococcus and Kwoniella reveals pathogenesis evolution and contrasting modes of karyotype evolution via chromosome fusion or intercentromeric recombination.</title>
        <authorList>
            <person name="Coelho M.A."/>
            <person name="David-Palma M."/>
            <person name="Shea T."/>
            <person name="Bowers K."/>
            <person name="McGinley-Smith S."/>
            <person name="Mohammad A.W."/>
            <person name="Gnirke A."/>
            <person name="Yurkov A.M."/>
            <person name="Nowrousian M."/>
            <person name="Sun S."/>
            <person name="Cuomo C.A."/>
            <person name="Heitman J."/>
        </authorList>
    </citation>
    <scope>NUCLEOTIDE SEQUENCE</scope>
    <source>
        <strain evidence="3">CBS 10737</strain>
    </source>
</reference>
<evidence type="ECO:0000313" key="4">
    <source>
        <dbReference type="Proteomes" id="UP000094020"/>
    </source>
</evidence>
<dbReference type="RefSeq" id="XP_019014434.1">
    <property type="nucleotide sequence ID" value="XM_019152296.1"/>
</dbReference>
<feature type="compositionally biased region" description="Basic and acidic residues" evidence="1">
    <location>
        <begin position="491"/>
        <end position="504"/>
    </location>
</feature>
<keyword evidence="4" id="KW-1185">Reference proteome</keyword>
<reference evidence="2" key="1">
    <citation type="submission" date="2013-07" db="EMBL/GenBank/DDBJ databases">
        <title>The Genome Sequence of Cryptococcus pinus CBS10737.</title>
        <authorList>
            <consortium name="The Broad Institute Genome Sequencing Platform"/>
            <person name="Cuomo C."/>
            <person name="Litvintseva A."/>
            <person name="Chen Y."/>
            <person name="Heitman J."/>
            <person name="Sun S."/>
            <person name="Springer D."/>
            <person name="Dromer F."/>
            <person name="Young S.K."/>
            <person name="Zeng Q."/>
            <person name="Gargeya S."/>
            <person name="Fitzgerald M."/>
            <person name="Abouelleil A."/>
            <person name="Alvarado L."/>
            <person name="Berlin A.M."/>
            <person name="Chapman S.B."/>
            <person name="Dewar J."/>
            <person name="Goldberg J."/>
            <person name="Griggs A."/>
            <person name="Gujja S."/>
            <person name="Hansen M."/>
            <person name="Howarth C."/>
            <person name="Imamovic A."/>
            <person name="Larimer J."/>
            <person name="McCowan C."/>
            <person name="Murphy C."/>
            <person name="Pearson M."/>
            <person name="Priest M."/>
            <person name="Roberts A."/>
            <person name="Saif S."/>
            <person name="Shea T."/>
            <person name="Sykes S."/>
            <person name="Wortman J."/>
            <person name="Nusbaum C."/>
            <person name="Birren B."/>
        </authorList>
    </citation>
    <scope>NUCLEOTIDE SEQUENCE [LARGE SCALE GENOMIC DNA]</scope>
    <source>
        <strain evidence="2">CBS 10737</strain>
    </source>
</reference>
<sequence>MDNSPWNILNQYCQDPTQREWVAEQLTIAPIPFGQSPEDWLLARSMVAEGMTESQAWSQVHTLRQNQNQNPQHNSINPMFASQTFQNQNGFHQDPVLPNLNVTNSIQPAYGFVSLQDVAPRPQQASQRYQEPRNPSTVPVFNPSQPQIPTQVLPSYAQNLSPEQLRQLYLQHQNLLRASAQANAVAGPSISTHLVQPSRQLQVQNATYRPPPIDLTLSDSPPRDQSVLSPNLNQSSRTQSPIQLIPPGSRRTPDLVPHRQLSVQTAPGQKRPLVPLPQNDNPNNLAKRVKSNSSSIDPPVQSNGIQLLSDSGSTAKPAEKTEPTMKDVREFLTSNYFRTGKPMELFKFLRKREKKGEILPPQFTPNPKQVFEIVSAIRDHAPDSYLKKMAEDDRYCDVWGVWLFKAFKEIEKWESTIVPIFQVLAKTDMPFDNYEDARLRTRSRKVADLAMTKGLDSRNDIQLAYQKYEVWVKNHILPKAKKEASDDEKDDSNNKKRKIDDLTNDKSGTSNLKLGTSKLPATAPMVNGTKPLVKPAAASIASSSKVSTGKSAADMSFFGSTPSSSSSTATKVIGKLPEFKKKPTPTTNAPSQSASSSASSLLIRTMQGLKAVPNPQVPISQSSTAGQSPVAEVKKEEVKPRYNSKGKLIRNVRFKDDVKSEEGGGALEQVKEFTQEAKEFERFEWEPTEEEEDEVRGHSAHDLDMAEGAALASARGHAMIDWYDPTPYTESSHEVNTPEVQHQTIRENGSLALYYPPGLPIPDPTENDVVIIEGDISIRKMDPVNAGQDILEYQSGGQYRAPPTQNSGNIIPPIQQGSIGNLLNSLKGIPLPVHQQQQQNTYESYGYNQPPPPPPLTNQTYQNGWTGTYETNHDERQWGNNGIPQNNYQRNYDNYNIQRETRPIDRDPNVPICRFWPRGE</sequence>
<dbReference type="EMBL" id="KI894007">
    <property type="protein sequence ID" value="OCF53215.1"/>
    <property type="molecule type" value="Genomic_DNA"/>
</dbReference>
<dbReference type="GeneID" id="30168885"/>